<dbReference type="PROSITE" id="PS50043">
    <property type="entry name" value="HTH_LUXR_2"/>
    <property type="match status" value="1"/>
</dbReference>
<dbReference type="CDD" id="cd06170">
    <property type="entry name" value="LuxR_C_like"/>
    <property type="match status" value="1"/>
</dbReference>
<dbReference type="SUPFAM" id="SSF52540">
    <property type="entry name" value="P-loop containing nucleoside triphosphate hydrolases"/>
    <property type="match status" value="1"/>
</dbReference>
<gene>
    <name evidence="6" type="ORF">ACGFZB_38895</name>
</gene>
<dbReference type="Gene3D" id="1.10.10.10">
    <property type="entry name" value="Winged helix-like DNA-binding domain superfamily/Winged helix DNA-binding domain"/>
    <property type="match status" value="1"/>
</dbReference>
<dbReference type="SUPFAM" id="SSF46894">
    <property type="entry name" value="C-terminal effector domain of the bipartite response regulators"/>
    <property type="match status" value="1"/>
</dbReference>
<dbReference type="PRINTS" id="PR00038">
    <property type="entry name" value="HTHLUXR"/>
</dbReference>
<keyword evidence="7" id="KW-1185">Reference proteome</keyword>
<dbReference type="InterPro" id="IPR000792">
    <property type="entry name" value="Tscrpt_reg_LuxR_C"/>
</dbReference>
<evidence type="ECO:0000256" key="1">
    <source>
        <dbReference type="ARBA" id="ARBA00023015"/>
    </source>
</evidence>
<dbReference type="RefSeq" id="WP_392824972.1">
    <property type="nucleotide sequence ID" value="NZ_JBICYV010000028.1"/>
</dbReference>
<keyword evidence="3" id="KW-0804">Transcription</keyword>
<dbReference type="InterPro" id="IPR016032">
    <property type="entry name" value="Sig_transdc_resp-reg_C-effctor"/>
</dbReference>
<dbReference type="PANTHER" id="PTHR43214">
    <property type="entry name" value="TWO-COMPONENT RESPONSE REGULATOR"/>
    <property type="match status" value="1"/>
</dbReference>
<dbReference type="InterPro" id="IPR039420">
    <property type="entry name" value="WalR-like"/>
</dbReference>
<dbReference type="InterPro" id="IPR036388">
    <property type="entry name" value="WH-like_DNA-bd_sf"/>
</dbReference>
<dbReference type="Gene3D" id="1.25.40.10">
    <property type="entry name" value="Tetratricopeptide repeat domain"/>
    <property type="match status" value="1"/>
</dbReference>
<dbReference type="SMART" id="SM00421">
    <property type="entry name" value="HTH_LUXR"/>
    <property type="match status" value="1"/>
</dbReference>
<evidence type="ECO:0000313" key="7">
    <source>
        <dbReference type="Proteomes" id="UP001604267"/>
    </source>
</evidence>
<dbReference type="PANTHER" id="PTHR43214:SF24">
    <property type="entry name" value="TRANSCRIPTIONAL REGULATORY PROTEIN NARL-RELATED"/>
    <property type="match status" value="1"/>
</dbReference>
<dbReference type="PROSITE" id="PS00622">
    <property type="entry name" value="HTH_LUXR_1"/>
    <property type="match status" value="1"/>
</dbReference>
<evidence type="ECO:0000256" key="4">
    <source>
        <dbReference type="SAM" id="MobiDB-lite"/>
    </source>
</evidence>
<dbReference type="InterPro" id="IPR027417">
    <property type="entry name" value="P-loop_NTPase"/>
</dbReference>
<keyword evidence="2" id="KW-0238">DNA-binding</keyword>
<keyword evidence="1" id="KW-0805">Transcription regulation</keyword>
<proteinExistence type="predicted"/>
<evidence type="ECO:0000259" key="5">
    <source>
        <dbReference type="PROSITE" id="PS50043"/>
    </source>
</evidence>
<name>A0ABW7BGJ1_9ACTN</name>
<evidence type="ECO:0000256" key="3">
    <source>
        <dbReference type="ARBA" id="ARBA00023163"/>
    </source>
</evidence>
<feature type="region of interest" description="Disordered" evidence="4">
    <location>
        <begin position="1"/>
        <end position="38"/>
    </location>
</feature>
<reference evidence="6 7" key="1">
    <citation type="submission" date="2024-10" db="EMBL/GenBank/DDBJ databases">
        <title>The Natural Products Discovery Center: Release of the First 8490 Sequenced Strains for Exploring Actinobacteria Biosynthetic Diversity.</title>
        <authorList>
            <person name="Kalkreuter E."/>
            <person name="Kautsar S.A."/>
            <person name="Yang D."/>
            <person name="Bader C.D."/>
            <person name="Teijaro C.N."/>
            <person name="Fluegel L."/>
            <person name="Davis C.M."/>
            <person name="Simpson J.R."/>
            <person name="Lauterbach L."/>
            <person name="Steele A.D."/>
            <person name="Gui C."/>
            <person name="Meng S."/>
            <person name="Li G."/>
            <person name="Viehrig K."/>
            <person name="Ye F."/>
            <person name="Su P."/>
            <person name="Kiefer A.F."/>
            <person name="Nichols A."/>
            <person name="Cepeda A.J."/>
            <person name="Yan W."/>
            <person name="Fan B."/>
            <person name="Jiang Y."/>
            <person name="Adhikari A."/>
            <person name="Zheng C.-J."/>
            <person name="Schuster L."/>
            <person name="Cowan T.M."/>
            <person name="Smanski M.J."/>
            <person name="Chevrette M.G."/>
            <person name="De Carvalho L.P.S."/>
            <person name="Shen B."/>
        </authorList>
    </citation>
    <scope>NUCLEOTIDE SEQUENCE [LARGE SCALE GENOMIC DNA]</scope>
    <source>
        <strain evidence="6 7">NPDC048320</strain>
    </source>
</reference>
<dbReference type="Proteomes" id="UP001604267">
    <property type="component" value="Unassembled WGS sequence"/>
</dbReference>
<dbReference type="InterPro" id="IPR041664">
    <property type="entry name" value="AAA_16"/>
</dbReference>
<sequence length="806" mass="85517">MPTREDTRQADHTAAPRGPSDSRPTTADGPARAPHGRTRELAALDRLLDQDDPGVPLIEVRGDPWMGKSALLGALGERARDRGWTVAAAAGGSVPEGLPFGVFADALDELLSSLGEQSVSWFCPHHLSWLAGIFPALSWHAPAVALPAGPSERHHVLHAVRGLLGRLGTRNRLLLVLDDMHLADEASVLLVQHLLRHPAPRVVLALAHRPRQNQQSLRILLGEAAAAGRSARLELAPLPDEDMSGLLPRPLPPAHLRSLLHAAQGRPGLLRALALSAPWAEDAPDAPHSPADPSMPLLREFRGLSPLGRTAAHAAAVLQEPFDTGLLAQAAQAGEDEVRAGVDELLRRDILRPGTLRGTFRFRDPLVRRTAQDTAGAAWQLGAHARAAAALRDRAASPARVAWHLGHGALTGQDGDGVRILQEAARTVLWQRPDRAAGWLRAVLGPRSGTDDPRQRLRLATALALSGELTESLALFDGTLAKGSVVHPDAELWRARVLCLLGRHGDAADLLEKTAANLAPDACEVRARTTGALLATCLEAGERPRPALVEDAGAVTEADQALQARLLALRSLASGADGTPGGGPAELVQRAARLADGLGDEPARRSLDTLYWVARAESALGRDTAALGRLERALDLALRHRLRYVVPQLATEAGRILLARGDTAAALLHAEHARWAAERIRSGFQADAAGRLRARIDRSGPLGPPHAGTAEDSAGPEPEPGPGQAPQLLPQGRPADPPTGLGRLSEREREISVLVSKGRTNQQIARALALSPKTVETYLARVFKKLTLCSRAQLAALVGMEGGLTG</sequence>
<dbReference type="Pfam" id="PF00196">
    <property type="entry name" value="GerE"/>
    <property type="match status" value="1"/>
</dbReference>
<evidence type="ECO:0000256" key="2">
    <source>
        <dbReference type="ARBA" id="ARBA00023125"/>
    </source>
</evidence>
<dbReference type="InterPro" id="IPR011990">
    <property type="entry name" value="TPR-like_helical_dom_sf"/>
</dbReference>
<feature type="region of interest" description="Disordered" evidence="4">
    <location>
        <begin position="696"/>
        <end position="746"/>
    </location>
</feature>
<organism evidence="6 7">
    <name type="scientific">Streptomyces cinerochromogenes</name>
    <dbReference type="NCBI Taxonomy" id="66422"/>
    <lineage>
        <taxon>Bacteria</taxon>
        <taxon>Bacillati</taxon>
        <taxon>Actinomycetota</taxon>
        <taxon>Actinomycetes</taxon>
        <taxon>Kitasatosporales</taxon>
        <taxon>Streptomycetaceae</taxon>
        <taxon>Streptomyces</taxon>
    </lineage>
</organism>
<protein>
    <submittedName>
        <fullName evidence="6">AAA family ATPase</fullName>
    </submittedName>
</protein>
<feature type="domain" description="HTH luxR-type" evidence="5">
    <location>
        <begin position="737"/>
        <end position="802"/>
    </location>
</feature>
<dbReference type="EMBL" id="JBICYV010000028">
    <property type="protein sequence ID" value="MFG3016308.1"/>
    <property type="molecule type" value="Genomic_DNA"/>
</dbReference>
<comment type="caution">
    <text evidence="6">The sequence shown here is derived from an EMBL/GenBank/DDBJ whole genome shotgun (WGS) entry which is preliminary data.</text>
</comment>
<accession>A0ABW7BGJ1</accession>
<dbReference type="Pfam" id="PF13191">
    <property type="entry name" value="AAA_16"/>
    <property type="match status" value="1"/>
</dbReference>
<evidence type="ECO:0000313" key="6">
    <source>
        <dbReference type="EMBL" id="MFG3016308.1"/>
    </source>
</evidence>
<feature type="compositionally biased region" description="Basic and acidic residues" evidence="4">
    <location>
        <begin position="1"/>
        <end position="11"/>
    </location>
</feature>